<feature type="binding site" evidence="9">
    <location>
        <position position="38"/>
    </location>
    <ligand>
        <name>NADPH</name>
        <dbReference type="ChEBI" id="CHEBI:57783"/>
    </ligand>
</feature>
<dbReference type="Pfam" id="PF08436">
    <property type="entry name" value="DXP_redisom_C"/>
    <property type="match status" value="1"/>
</dbReference>
<evidence type="ECO:0000256" key="7">
    <source>
        <dbReference type="ARBA" id="ARBA00023229"/>
    </source>
</evidence>
<dbReference type="InterPro" id="IPR003821">
    <property type="entry name" value="DXP_reductoisomerase"/>
</dbReference>
<reference evidence="13 14" key="1">
    <citation type="journal article" date="2014" name="G3 (Bethesda)">
        <title>Genome sequence of Candidatus Riesia pediculischaeffi, endosymbiont of chimpanzee lice, and genomic comparison of recently acquired endosymbionts from human and chimpanzee lice.</title>
        <authorList>
            <person name="Boyd B.M."/>
            <person name="Allen J.M."/>
            <person name="de Crecy-Lagard V."/>
            <person name="Reed D.L."/>
        </authorList>
    </citation>
    <scope>NUCLEOTIDE SEQUENCE [LARGE SCALE GENOMIC DNA]</scope>
    <source>
        <strain evidence="13 14">PTSU</strain>
    </source>
</reference>
<dbReference type="PATRIC" id="fig|1401651.3.peg.51"/>
<evidence type="ECO:0000256" key="3">
    <source>
        <dbReference type="ARBA" id="ARBA00022723"/>
    </source>
</evidence>
<feature type="binding site" evidence="9">
    <location>
        <position position="186"/>
    </location>
    <ligand>
        <name>1-deoxy-D-xylulose 5-phosphate</name>
        <dbReference type="ChEBI" id="CHEBI:57792"/>
    </ligand>
</feature>
<dbReference type="SUPFAM" id="SSF55347">
    <property type="entry name" value="Glyceraldehyde-3-phosphate dehydrogenase-like, C-terminal domain"/>
    <property type="match status" value="1"/>
</dbReference>
<dbReference type="GO" id="GO:0030145">
    <property type="term" value="F:manganese ion binding"/>
    <property type="evidence" value="ECO:0007669"/>
    <property type="project" value="TreeGrafter"/>
</dbReference>
<dbReference type="InterPro" id="IPR013512">
    <property type="entry name" value="DXP_reductoisomerase_N"/>
</dbReference>
<comment type="subunit">
    <text evidence="9">Homodimer.</text>
</comment>
<feature type="domain" description="1-deoxy-D-xylulose 5-phosphate reductoisomerase C-terminal" evidence="11">
    <location>
        <begin position="146"/>
        <end position="239"/>
    </location>
</feature>
<dbReference type="HOGENOM" id="CLU_035714_0_1_6"/>
<dbReference type="EMBL" id="AWXV01000002">
    <property type="protein sequence ID" value="KIE64050.1"/>
    <property type="molecule type" value="Genomic_DNA"/>
</dbReference>
<feature type="binding site" evidence="9">
    <location>
        <position position="227"/>
    </location>
    <ligand>
        <name>1-deoxy-D-xylulose 5-phosphate</name>
        <dbReference type="ChEBI" id="CHEBI:57792"/>
    </ligand>
</feature>
<dbReference type="FunFam" id="3.40.50.720:FF:000045">
    <property type="entry name" value="1-deoxy-D-xylulose 5-phosphate reductoisomerase"/>
    <property type="match status" value="1"/>
</dbReference>
<evidence type="ECO:0000259" key="12">
    <source>
        <dbReference type="Pfam" id="PF13288"/>
    </source>
</evidence>
<dbReference type="Gene3D" id="3.40.50.720">
    <property type="entry name" value="NAD(P)-binding Rossmann-like Domain"/>
    <property type="match status" value="1"/>
</dbReference>
<gene>
    <name evidence="9" type="primary">dxr</name>
    <name evidence="13" type="ORF">P689_11921</name>
</gene>
<organism evidence="13 14">
    <name type="scientific">Candidatus Riesia pediculischaeffi PTSU</name>
    <dbReference type="NCBI Taxonomy" id="1401651"/>
    <lineage>
        <taxon>Bacteria</taxon>
        <taxon>Pseudomonadati</taxon>
        <taxon>Pseudomonadota</taxon>
        <taxon>Gammaproteobacteria</taxon>
        <taxon>Enterobacterales</taxon>
        <taxon>Enterobacteriaceae</taxon>
        <taxon>Candidatus Riesia</taxon>
    </lineage>
</organism>
<keyword evidence="5 9" id="KW-0560">Oxidoreductase</keyword>
<dbReference type="GO" id="GO:0051484">
    <property type="term" value="P:isopentenyl diphosphate biosynthetic process, methylerythritol 4-phosphate pathway involved in terpenoid biosynthetic process"/>
    <property type="evidence" value="ECO:0007669"/>
    <property type="project" value="TreeGrafter"/>
</dbReference>
<dbReference type="InterPro" id="IPR026877">
    <property type="entry name" value="DXPR_C"/>
</dbReference>
<feature type="binding site" evidence="9">
    <location>
        <position position="222"/>
    </location>
    <ligand>
        <name>1-deoxy-D-xylulose 5-phosphate</name>
        <dbReference type="ChEBI" id="CHEBI:57792"/>
    </ligand>
</feature>
<keyword evidence="3 9" id="KW-0479">Metal-binding</keyword>
<feature type="binding site" evidence="9">
    <location>
        <position position="150"/>
    </location>
    <ligand>
        <name>Mn(2+)</name>
        <dbReference type="ChEBI" id="CHEBI:29035"/>
    </ligand>
</feature>
<keyword evidence="13" id="KW-0413">Isomerase</keyword>
<feature type="binding site" evidence="9">
    <location>
        <position position="231"/>
    </location>
    <ligand>
        <name>1-deoxy-D-xylulose 5-phosphate</name>
        <dbReference type="ChEBI" id="CHEBI:57792"/>
    </ligand>
</feature>
<keyword evidence="9" id="KW-0460">Magnesium</keyword>
<dbReference type="EC" id="1.1.1.267" evidence="9"/>
<evidence type="ECO:0000259" key="11">
    <source>
        <dbReference type="Pfam" id="PF08436"/>
    </source>
</evidence>
<dbReference type="PANTHER" id="PTHR30525:SF0">
    <property type="entry name" value="1-DEOXY-D-XYLULOSE 5-PHOSPHATE REDUCTOISOMERASE, CHLOROPLASTIC"/>
    <property type="match status" value="1"/>
</dbReference>
<evidence type="ECO:0000256" key="5">
    <source>
        <dbReference type="ARBA" id="ARBA00023002"/>
    </source>
</evidence>
<feature type="binding site" evidence="9">
    <location>
        <position position="152"/>
    </location>
    <ligand>
        <name>1-deoxy-D-xylulose 5-phosphate</name>
        <dbReference type="ChEBI" id="CHEBI:57792"/>
    </ligand>
</feature>
<dbReference type="SUPFAM" id="SSF69055">
    <property type="entry name" value="1-deoxy-D-xylulose-5-phosphate reductoisomerase, C-terminal domain"/>
    <property type="match status" value="1"/>
</dbReference>
<feature type="binding site" evidence="9">
    <location>
        <position position="215"/>
    </location>
    <ligand>
        <name>NADPH</name>
        <dbReference type="ChEBI" id="CHEBI:57783"/>
    </ligand>
</feature>
<comment type="pathway">
    <text evidence="1 9">Isoprenoid biosynthesis; isopentenyl diphosphate biosynthesis via DXP pathway; isopentenyl diphosphate from 1-deoxy-D-xylulose 5-phosphate: step 1/6.</text>
</comment>
<dbReference type="UniPathway" id="UPA00056">
    <property type="reaction ID" value="UER00092"/>
</dbReference>
<dbReference type="InterPro" id="IPR036169">
    <property type="entry name" value="DXPR_C_sf"/>
</dbReference>
<keyword evidence="7 9" id="KW-0414">Isoprene biosynthesis</keyword>
<dbReference type="GO" id="GO:0016853">
    <property type="term" value="F:isomerase activity"/>
    <property type="evidence" value="ECO:0007669"/>
    <property type="project" value="UniProtKB-KW"/>
</dbReference>
<dbReference type="Pfam" id="PF02670">
    <property type="entry name" value="DXP_reductoisom"/>
    <property type="match status" value="1"/>
</dbReference>
<feature type="domain" description="1-deoxy-D-xylulose 5-phosphate reductoisomerase N-terminal" evidence="10">
    <location>
        <begin position="4"/>
        <end position="132"/>
    </location>
</feature>
<comment type="caution">
    <text evidence="9">Lacks conserved residue(s) required for the propagation of feature annotation.</text>
</comment>
<evidence type="ECO:0000256" key="4">
    <source>
        <dbReference type="ARBA" id="ARBA00022857"/>
    </source>
</evidence>
<feature type="binding site" evidence="9">
    <location>
        <position position="10"/>
    </location>
    <ligand>
        <name>NADPH</name>
        <dbReference type="ChEBI" id="CHEBI:57783"/>
    </ligand>
</feature>
<feature type="binding site" evidence="9">
    <location>
        <position position="231"/>
    </location>
    <ligand>
        <name>Mn(2+)</name>
        <dbReference type="ChEBI" id="CHEBI:29035"/>
    </ligand>
</feature>
<feature type="binding site" evidence="9">
    <location>
        <position position="152"/>
    </location>
    <ligand>
        <name>Mn(2+)</name>
        <dbReference type="ChEBI" id="CHEBI:29035"/>
    </ligand>
</feature>
<name>A0A0C1VJK8_9ENTR</name>
<evidence type="ECO:0000256" key="1">
    <source>
        <dbReference type="ARBA" id="ARBA00005094"/>
    </source>
</evidence>
<dbReference type="AlphaFoldDB" id="A0A0C1VJK8"/>
<comment type="cofactor">
    <cofactor evidence="9">
        <name>Mg(2+)</name>
        <dbReference type="ChEBI" id="CHEBI:18420"/>
    </cofactor>
    <cofactor evidence="9">
        <name>Mn(2+)</name>
        <dbReference type="ChEBI" id="CHEBI:29035"/>
    </cofactor>
</comment>
<comment type="caution">
    <text evidence="13">The sequence shown here is derived from an EMBL/GenBank/DDBJ whole genome shotgun (WGS) entry which is preliminary data.</text>
</comment>
<evidence type="ECO:0000256" key="6">
    <source>
        <dbReference type="ARBA" id="ARBA00023211"/>
    </source>
</evidence>
<evidence type="ECO:0000256" key="8">
    <source>
        <dbReference type="ARBA" id="ARBA00048543"/>
    </source>
</evidence>
<feature type="binding site" evidence="9">
    <location>
        <position position="126"/>
    </location>
    <ligand>
        <name>NADPH</name>
        <dbReference type="ChEBI" id="CHEBI:57783"/>
    </ligand>
</feature>
<dbReference type="Gene3D" id="1.10.1740.10">
    <property type="match status" value="1"/>
</dbReference>
<dbReference type="NCBIfam" id="TIGR00243">
    <property type="entry name" value="Dxr"/>
    <property type="match status" value="1"/>
</dbReference>
<accession>A0A0C1VJK8</accession>
<dbReference type="SUPFAM" id="SSF51735">
    <property type="entry name" value="NAD(P)-binding Rossmann-fold domains"/>
    <property type="match status" value="1"/>
</dbReference>
<dbReference type="Pfam" id="PF13288">
    <property type="entry name" value="DXPR_C"/>
    <property type="match status" value="1"/>
</dbReference>
<feature type="binding site" evidence="9">
    <location>
        <position position="12"/>
    </location>
    <ligand>
        <name>NADPH</name>
        <dbReference type="ChEBI" id="CHEBI:57783"/>
    </ligand>
</feature>
<feature type="binding site" evidence="9">
    <location>
        <position position="11"/>
    </location>
    <ligand>
        <name>NADPH</name>
        <dbReference type="ChEBI" id="CHEBI:57783"/>
    </ligand>
</feature>
<dbReference type="GO" id="GO:0030604">
    <property type="term" value="F:1-deoxy-D-xylulose-5-phosphate reductoisomerase activity"/>
    <property type="evidence" value="ECO:0007669"/>
    <property type="project" value="UniProtKB-UniRule"/>
</dbReference>
<dbReference type="OrthoDB" id="9806546at2"/>
<comment type="catalytic activity">
    <reaction evidence="8">
        <text>2-C-methyl-D-erythritol 4-phosphate + NADP(+) = 1-deoxy-D-xylulose 5-phosphate + NADPH + H(+)</text>
        <dbReference type="Rhea" id="RHEA:13717"/>
        <dbReference type="ChEBI" id="CHEBI:15378"/>
        <dbReference type="ChEBI" id="CHEBI:57783"/>
        <dbReference type="ChEBI" id="CHEBI:57792"/>
        <dbReference type="ChEBI" id="CHEBI:58262"/>
        <dbReference type="ChEBI" id="CHEBI:58349"/>
        <dbReference type="EC" id="1.1.1.267"/>
    </reaction>
    <physiologicalReaction direction="right-to-left" evidence="8">
        <dbReference type="Rhea" id="RHEA:13719"/>
    </physiologicalReaction>
</comment>
<dbReference type="PANTHER" id="PTHR30525">
    <property type="entry name" value="1-DEOXY-D-XYLULOSE 5-PHOSPHATE REDUCTOISOMERASE"/>
    <property type="match status" value="1"/>
</dbReference>
<evidence type="ECO:0000313" key="13">
    <source>
        <dbReference type="EMBL" id="KIE64050.1"/>
    </source>
</evidence>
<feature type="binding site" evidence="9">
    <location>
        <position position="151"/>
    </location>
    <ligand>
        <name>1-deoxy-D-xylulose 5-phosphate</name>
        <dbReference type="ChEBI" id="CHEBI:57792"/>
    </ligand>
</feature>
<evidence type="ECO:0000259" key="10">
    <source>
        <dbReference type="Pfam" id="PF02670"/>
    </source>
</evidence>
<feature type="binding site" evidence="9">
    <location>
        <position position="209"/>
    </location>
    <ligand>
        <name>1-deoxy-D-xylulose 5-phosphate</name>
        <dbReference type="ChEBI" id="CHEBI:57792"/>
    </ligand>
</feature>
<dbReference type="PIRSF" id="PIRSF006205">
    <property type="entry name" value="Dxp_reductismrs"/>
    <property type="match status" value="1"/>
</dbReference>
<proteinExistence type="inferred from homology"/>
<dbReference type="NCBIfam" id="NF003938">
    <property type="entry name" value="PRK05447.1-1"/>
    <property type="match status" value="1"/>
</dbReference>
<keyword evidence="6 9" id="KW-0464">Manganese</keyword>
<feature type="binding site" evidence="9">
    <location>
        <position position="124"/>
    </location>
    <ligand>
        <name>NADPH</name>
        <dbReference type="ChEBI" id="CHEBI:57783"/>
    </ligand>
</feature>
<feature type="binding site" evidence="9">
    <location>
        <position position="13"/>
    </location>
    <ligand>
        <name>NADPH</name>
        <dbReference type="ChEBI" id="CHEBI:57783"/>
    </ligand>
</feature>
<evidence type="ECO:0000256" key="2">
    <source>
        <dbReference type="ARBA" id="ARBA00006825"/>
    </source>
</evidence>
<feature type="domain" description="DXP reductoisomerase C-terminal" evidence="12">
    <location>
        <begin position="271"/>
        <end position="390"/>
    </location>
</feature>
<feature type="binding site" evidence="9">
    <location>
        <position position="228"/>
    </location>
    <ligand>
        <name>1-deoxy-D-xylulose 5-phosphate</name>
        <dbReference type="ChEBI" id="CHEBI:57792"/>
    </ligand>
</feature>
<dbReference type="RefSeq" id="WP_039719463.1">
    <property type="nucleotide sequence ID" value="NZ_AWXV01000002.1"/>
</dbReference>
<sequence length="400" mass="45395">MFHIIILGSTGSVGKIALSIVKRYPKNFKIIALVANSNIQLIYRQCIEFSPKYVMLNDIKSSEILRKILKDNHCSTEVLFGLDSLEKLSNISSVDYVISAITGIAGLIPTISFIRKGRKILLANKESLVSCGKIFFDEVKKYQSQILPIDSEINAIFQMLPKEFHTNLGFFDLTKIGIDEITLTGSGGPFLTTPISELKSVTPKEACRHPNWSMGKKISVDSATMINKGFEYVETRYCFNIEFDQINILIHPQSIVHSMIHYVDGSIVAKLGIPDMTASIHYSMFYPFQYNSKIYQKKLNLKKTQSLTFIEPDYKRYPCLKLAMEVSRSEKQSVITALNAINEVAVSAFLSGKIKFTDIFNVNDKILEKVNFQEPNNIEEIIYIDFESRNIAKRYIDLCN</sequence>
<evidence type="ECO:0000256" key="9">
    <source>
        <dbReference type="HAMAP-Rule" id="MF_00183"/>
    </source>
</evidence>
<dbReference type="InterPro" id="IPR013644">
    <property type="entry name" value="DXP_reductoisomerase_C"/>
</dbReference>
<protein>
    <recommendedName>
        <fullName evidence="9">1-deoxy-D-xylulose 5-phosphate reductoisomerase</fullName>
        <shortName evidence="9">DXP reductoisomerase</shortName>
        <ecNumber evidence="9">1.1.1.267</ecNumber>
    </recommendedName>
    <alternativeName>
        <fullName evidence="9">1-deoxyxylulose-5-phosphate reductoisomerase</fullName>
    </alternativeName>
    <alternativeName>
        <fullName evidence="9">2-C-methyl-D-erythritol 4-phosphate synthase</fullName>
    </alternativeName>
</protein>
<comment type="similarity">
    <text evidence="2 9">Belongs to the DXR family.</text>
</comment>
<evidence type="ECO:0000313" key="14">
    <source>
        <dbReference type="Proteomes" id="UP000054529"/>
    </source>
</evidence>
<comment type="function">
    <text evidence="9">Catalyzes the NADPH-dependent rearrangement and reduction of 1-deoxy-D-xylulose-5-phosphate (DXP) to 2-C-methyl-D-erythritol 4-phosphate (MEP).</text>
</comment>
<keyword evidence="4 9" id="KW-0521">NADP</keyword>
<dbReference type="Proteomes" id="UP000054529">
    <property type="component" value="Unassembled WGS sequence"/>
</dbReference>
<feature type="binding site" evidence="9">
    <location>
        <position position="125"/>
    </location>
    <ligand>
        <name>1-deoxy-D-xylulose 5-phosphate</name>
        <dbReference type="ChEBI" id="CHEBI:57792"/>
    </ligand>
</feature>
<dbReference type="HAMAP" id="MF_00183">
    <property type="entry name" value="DXP_reductoisom"/>
    <property type="match status" value="1"/>
</dbReference>
<dbReference type="InterPro" id="IPR036291">
    <property type="entry name" value="NAD(P)-bd_dom_sf"/>
</dbReference>
<dbReference type="GO" id="GO:0070402">
    <property type="term" value="F:NADPH binding"/>
    <property type="evidence" value="ECO:0007669"/>
    <property type="project" value="InterPro"/>
</dbReference>